<dbReference type="OrthoDB" id="3033952at2759"/>
<proteinExistence type="predicted"/>
<dbReference type="AlphaFoldDB" id="A0A8S0WFL9"/>
<organism evidence="1 2">
    <name type="scientific">Cyclocybe aegerita</name>
    <name type="common">Black poplar mushroom</name>
    <name type="synonym">Agrocybe aegerita</name>
    <dbReference type="NCBI Taxonomy" id="1973307"/>
    <lineage>
        <taxon>Eukaryota</taxon>
        <taxon>Fungi</taxon>
        <taxon>Dikarya</taxon>
        <taxon>Basidiomycota</taxon>
        <taxon>Agaricomycotina</taxon>
        <taxon>Agaricomycetes</taxon>
        <taxon>Agaricomycetidae</taxon>
        <taxon>Agaricales</taxon>
        <taxon>Agaricineae</taxon>
        <taxon>Bolbitiaceae</taxon>
        <taxon>Cyclocybe</taxon>
    </lineage>
</organism>
<evidence type="ECO:0000313" key="1">
    <source>
        <dbReference type="EMBL" id="CAA7268130.1"/>
    </source>
</evidence>
<sequence>MKLQEETFGGKPAWPAAYEKYMEGASTIMTDMNAEASAVAGTGFVALDNAMGNCKVYRLDEVVGEASRFQFKLQEWDGVTPMRIVDQHKNTVGILSGHPGDPNWDAVQLKGAAALEDACGRCSVPQKERCH</sequence>
<comment type="caution">
    <text evidence="1">The sequence shown here is derived from an EMBL/GenBank/DDBJ whole genome shotgun (WGS) entry which is preliminary data.</text>
</comment>
<evidence type="ECO:0000313" key="2">
    <source>
        <dbReference type="Proteomes" id="UP000467700"/>
    </source>
</evidence>
<gene>
    <name evidence="1" type="ORF">AAE3_LOCUS10427</name>
</gene>
<protein>
    <submittedName>
        <fullName evidence="1">Uncharacterized protein</fullName>
    </submittedName>
</protein>
<dbReference type="Proteomes" id="UP000467700">
    <property type="component" value="Unassembled WGS sequence"/>
</dbReference>
<reference evidence="1 2" key="1">
    <citation type="submission" date="2020-01" db="EMBL/GenBank/DDBJ databases">
        <authorList>
            <person name="Gupta K D."/>
        </authorList>
    </citation>
    <scope>NUCLEOTIDE SEQUENCE [LARGE SCALE GENOMIC DNA]</scope>
</reference>
<accession>A0A8S0WFL9</accession>
<dbReference type="EMBL" id="CACVBS010000066">
    <property type="protein sequence ID" value="CAA7268130.1"/>
    <property type="molecule type" value="Genomic_DNA"/>
</dbReference>
<keyword evidence="2" id="KW-1185">Reference proteome</keyword>
<name>A0A8S0WFL9_CYCAE</name>